<organism evidence="4 5">
    <name type="scientific">Actinocrinis puniceicyclus</name>
    <dbReference type="NCBI Taxonomy" id="977794"/>
    <lineage>
        <taxon>Bacteria</taxon>
        <taxon>Bacillati</taxon>
        <taxon>Actinomycetota</taxon>
        <taxon>Actinomycetes</taxon>
        <taxon>Catenulisporales</taxon>
        <taxon>Actinospicaceae</taxon>
        <taxon>Actinocrinis</taxon>
    </lineage>
</organism>
<keyword evidence="1 4" id="KW-0328">Glycosyltransferase</keyword>
<dbReference type="Proteomes" id="UP000677913">
    <property type="component" value="Unassembled WGS sequence"/>
</dbReference>
<comment type="caution">
    <text evidence="4">The sequence shown here is derived from an EMBL/GenBank/DDBJ whole genome shotgun (WGS) entry which is preliminary data.</text>
</comment>
<dbReference type="PANTHER" id="PTHR12526">
    <property type="entry name" value="GLYCOSYLTRANSFERASE"/>
    <property type="match status" value="1"/>
</dbReference>
<dbReference type="Pfam" id="PF13579">
    <property type="entry name" value="Glyco_trans_4_4"/>
    <property type="match status" value="1"/>
</dbReference>
<reference evidence="4" key="1">
    <citation type="submission" date="2021-04" db="EMBL/GenBank/DDBJ databases">
        <title>Genome based classification of Actinospica acidithermotolerans sp. nov., an actinobacterium isolated from an Indonesian hot spring.</title>
        <authorList>
            <person name="Kusuma A.B."/>
            <person name="Putra K.E."/>
            <person name="Nafisah S."/>
            <person name="Loh J."/>
            <person name="Nouioui I."/>
            <person name="Goodfellow M."/>
        </authorList>
    </citation>
    <scope>NUCLEOTIDE SEQUENCE</scope>
    <source>
        <strain evidence="4">DSM 45618</strain>
    </source>
</reference>
<dbReference type="Pfam" id="PF13692">
    <property type="entry name" value="Glyco_trans_1_4"/>
    <property type="match status" value="1"/>
</dbReference>
<dbReference type="EMBL" id="JAGSXH010000025">
    <property type="protein sequence ID" value="MBS2963389.1"/>
    <property type="molecule type" value="Genomic_DNA"/>
</dbReference>
<evidence type="ECO:0000313" key="4">
    <source>
        <dbReference type="EMBL" id="MBS2963389.1"/>
    </source>
</evidence>
<keyword evidence="2 4" id="KW-0808">Transferase</keyword>
<dbReference type="AlphaFoldDB" id="A0A8J7WP37"/>
<proteinExistence type="predicted"/>
<sequence>MSGTAARPRRAVIVVLNLPVPDDHRVWAQALALRDDGVAVTVVCPAIRDKTPGRARIDGVDVVYFRSFEGAGRLGTIVEGAWTTLVSTRAAKRALRRPSSARTLQVCNPPDMLFGLLRWARRRGCRTVYDQHDVVPALAGSRPAFRKLEPFFLACERRTVAAADAVLTPSTQQAQRLRRLYGREAVVVRTASVVAGAAGAAGGRERDEADGCVLGYLGVIGEQDGVCDLIEAVDVLRGRGLTGFRVEVAGDGPALAAVREQVTRRGLDDLVRLRGWLGPGQLVPFLDGIDAMTVPDPDVEFNHYCAMNKVTHAMARGIPVVLRPLRENAMLVADSGVVAKDMSLPAFADALEAVVRMPEKERAEVGERLREIFAAQLSWEASARRYLEAVSPAA</sequence>
<feature type="domain" description="Glycosyltransferase subfamily 4-like N-terminal" evidence="3">
    <location>
        <begin position="25"/>
        <end position="187"/>
    </location>
</feature>
<dbReference type="RefSeq" id="WP_211467044.1">
    <property type="nucleotide sequence ID" value="NZ_JAGSXH010000025.1"/>
</dbReference>
<dbReference type="EC" id="2.4.-.-" evidence="4"/>
<evidence type="ECO:0000256" key="1">
    <source>
        <dbReference type="ARBA" id="ARBA00022676"/>
    </source>
</evidence>
<dbReference type="GO" id="GO:0016757">
    <property type="term" value="F:glycosyltransferase activity"/>
    <property type="evidence" value="ECO:0007669"/>
    <property type="project" value="UniProtKB-KW"/>
</dbReference>
<dbReference type="Gene3D" id="3.40.50.2000">
    <property type="entry name" value="Glycogen Phosphorylase B"/>
    <property type="match status" value="2"/>
</dbReference>
<name>A0A8J7WP37_9ACTN</name>
<protein>
    <submittedName>
        <fullName evidence="4">Glycosyltransferase</fullName>
        <ecNumber evidence="4">2.4.-.-</ecNumber>
    </submittedName>
</protein>
<evidence type="ECO:0000256" key="2">
    <source>
        <dbReference type="ARBA" id="ARBA00022679"/>
    </source>
</evidence>
<dbReference type="InterPro" id="IPR028098">
    <property type="entry name" value="Glyco_trans_4-like_N"/>
</dbReference>
<gene>
    <name evidence="4" type="ORF">KGA66_10055</name>
</gene>
<keyword evidence="5" id="KW-1185">Reference proteome</keyword>
<evidence type="ECO:0000259" key="3">
    <source>
        <dbReference type="Pfam" id="PF13579"/>
    </source>
</evidence>
<accession>A0A8J7WP37</accession>
<dbReference type="SUPFAM" id="SSF53756">
    <property type="entry name" value="UDP-Glycosyltransferase/glycogen phosphorylase"/>
    <property type="match status" value="1"/>
</dbReference>
<evidence type="ECO:0000313" key="5">
    <source>
        <dbReference type="Proteomes" id="UP000677913"/>
    </source>
</evidence>
<dbReference type="PANTHER" id="PTHR12526:SF624">
    <property type="entry name" value="BLR6297 PROTEIN"/>
    <property type="match status" value="1"/>
</dbReference>